<sequence>MVNEFKIIWAVRIFKNPKIYIDVLVSAPDFERYFVLSGASMSRNSVSVSPSHIISTTSDIASSMMAARSYPSSSAYHTYAVRGVRTDPPSSLTRAFLTTAKVFITRRIVTARFNSELSLRVSSLYCPLVDAAQGRQSTGYSRRSLLSTSCKSLSKLVDITSCTEKIDYRLFLEPDQE</sequence>
<organism evidence="1 2">
    <name type="scientific">Glossina pallidipes</name>
    <name type="common">Tsetse fly</name>
    <dbReference type="NCBI Taxonomy" id="7398"/>
    <lineage>
        <taxon>Eukaryota</taxon>
        <taxon>Metazoa</taxon>
        <taxon>Ecdysozoa</taxon>
        <taxon>Arthropoda</taxon>
        <taxon>Hexapoda</taxon>
        <taxon>Insecta</taxon>
        <taxon>Pterygota</taxon>
        <taxon>Neoptera</taxon>
        <taxon>Endopterygota</taxon>
        <taxon>Diptera</taxon>
        <taxon>Brachycera</taxon>
        <taxon>Muscomorpha</taxon>
        <taxon>Hippoboscoidea</taxon>
        <taxon>Glossinidae</taxon>
        <taxon>Glossina</taxon>
    </lineage>
</organism>
<accession>A0A1A9ZV02</accession>
<name>A0A1A9ZV02_GLOPL</name>
<dbReference type="EnsemblMetazoa" id="GPAI025908-RA">
    <property type="protein sequence ID" value="GPAI025908-PA"/>
    <property type="gene ID" value="GPAI025908"/>
</dbReference>
<dbReference type="Proteomes" id="UP000092445">
    <property type="component" value="Unassembled WGS sequence"/>
</dbReference>
<reference evidence="1" key="2">
    <citation type="submission" date="2020-05" db="UniProtKB">
        <authorList>
            <consortium name="EnsemblMetazoa"/>
        </authorList>
    </citation>
    <scope>IDENTIFICATION</scope>
    <source>
        <strain evidence="1">IAEA</strain>
    </source>
</reference>
<reference evidence="2" key="1">
    <citation type="submission" date="2014-03" db="EMBL/GenBank/DDBJ databases">
        <authorList>
            <person name="Aksoy S."/>
            <person name="Warren W."/>
            <person name="Wilson R.K."/>
        </authorList>
    </citation>
    <scope>NUCLEOTIDE SEQUENCE [LARGE SCALE GENOMIC DNA]</scope>
    <source>
        <strain evidence="2">IAEA</strain>
    </source>
</reference>
<evidence type="ECO:0000313" key="1">
    <source>
        <dbReference type="EnsemblMetazoa" id="GPAI025908-PA"/>
    </source>
</evidence>
<keyword evidence="2" id="KW-1185">Reference proteome</keyword>
<protein>
    <submittedName>
        <fullName evidence="1">Uncharacterized protein</fullName>
    </submittedName>
</protein>
<dbReference type="VEuPathDB" id="VectorBase:GPAI025908"/>
<evidence type="ECO:0000313" key="2">
    <source>
        <dbReference type="Proteomes" id="UP000092445"/>
    </source>
</evidence>
<proteinExistence type="predicted"/>
<dbReference type="AlphaFoldDB" id="A0A1A9ZV02"/>